<dbReference type="Pfam" id="PF08240">
    <property type="entry name" value="ADH_N"/>
    <property type="match status" value="1"/>
</dbReference>
<keyword evidence="1" id="KW-0479">Metal-binding</keyword>
<feature type="region of interest" description="Disordered" evidence="4">
    <location>
        <begin position="198"/>
        <end position="217"/>
    </location>
</feature>
<dbReference type="InterPro" id="IPR020843">
    <property type="entry name" value="ER"/>
</dbReference>
<dbReference type="Pfam" id="PF00107">
    <property type="entry name" value="ADH_zinc_N"/>
    <property type="match status" value="1"/>
</dbReference>
<dbReference type="SUPFAM" id="SSF50129">
    <property type="entry name" value="GroES-like"/>
    <property type="match status" value="1"/>
</dbReference>
<evidence type="ECO:0000256" key="3">
    <source>
        <dbReference type="ARBA" id="ARBA00023002"/>
    </source>
</evidence>
<dbReference type="SMART" id="SM00829">
    <property type="entry name" value="PKS_ER"/>
    <property type="match status" value="1"/>
</dbReference>
<dbReference type="InterPro" id="IPR050129">
    <property type="entry name" value="Zn_alcohol_dh"/>
</dbReference>
<dbReference type="EMBL" id="RZHG01000026">
    <property type="protein sequence ID" value="RUR28285.1"/>
    <property type="molecule type" value="Genomic_DNA"/>
</dbReference>
<dbReference type="InterPro" id="IPR013149">
    <property type="entry name" value="ADH-like_C"/>
</dbReference>
<dbReference type="GO" id="GO:0046872">
    <property type="term" value="F:metal ion binding"/>
    <property type="evidence" value="ECO:0007669"/>
    <property type="project" value="UniProtKB-KW"/>
</dbReference>
<reference evidence="6 7" key="1">
    <citation type="submission" date="2018-12" db="EMBL/GenBank/DDBJ databases">
        <title>three novel Halomonas strain isolated from plants.</title>
        <authorList>
            <person name="Sun C."/>
        </authorList>
    </citation>
    <scope>NUCLEOTIDE SEQUENCE [LARGE SCALE GENOMIC DNA]</scope>
    <source>
        <strain evidence="6 7">DSM 19434</strain>
    </source>
</reference>
<dbReference type="SUPFAM" id="SSF51735">
    <property type="entry name" value="NAD(P)-binding Rossmann-fold domains"/>
    <property type="match status" value="1"/>
</dbReference>
<sequence length="328" mass="35047">MQALYYVGPEQVEMRETEELPLAEGESRVRILATGICGSDLHAFHGHDARRQPPLILGHEAAGEVLEGPLAGKRVTMNPLIVCGHCEYCISGRQNLCANRTMIGMTRPGSFAETLTIPSHCLIELPDSLSAEAAALTEPAATALHGVNRLAQYLSRPLSEARVLVIGAGAIGLLTGLILRHKGVRHLQLAETNPLRRSTAEAAGLSTFDPREETPPTDSFEAVFDCVGSAPTRDMAARFIRPGGAIMHLGLQDNEGGLDTRAITLKEVAFLGAYTYTSTDLRATVDLLDSQALGPLSWVEVRQLEQGASAFADLVAGRTPAAKIILTP</sequence>
<organism evidence="6 7">
    <name type="scientific">Vreelandella andesensis</name>
    <dbReference type="NCBI Taxonomy" id="447567"/>
    <lineage>
        <taxon>Bacteria</taxon>
        <taxon>Pseudomonadati</taxon>
        <taxon>Pseudomonadota</taxon>
        <taxon>Gammaproteobacteria</taxon>
        <taxon>Oceanospirillales</taxon>
        <taxon>Halomonadaceae</taxon>
        <taxon>Vreelandella</taxon>
    </lineage>
</organism>
<dbReference type="GO" id="GO:0016491">
    <property type="term" value="F:oxidoreductase activity"/>
    <property type="evidence" value="ECO:0007669"/>
    <property type="project" value="UniProtKB-KW"/>
</dbReference>
<proteinExistence type="predicted"/>
<feature type="domain" description="Enoyl reductase (ER)" evidence="5">
    <location>
        <begin position="8"/>
        <end position="326"/>
    </location>
</feature>
<comment type="caution">
    <text evidence="6">The sequence shown here is derived from an EMBL/GenBank/DDBJ whole genome shotgun (WGS) entry which is preliminary data.</text>
</comment>
<evidence type="ECO:0000259" key="5">
    <source>
        <dbReference type="SMART" id="SM00829"/>
    </source>
</evidence>
<dbReference type="AlphaFoldDB" id="A0A433KHF3"/>
<keyword evidence="2" id="KW-0862">Zinc</keyword>
<keyword evidence="3" id="KW-0560">Oxidoreductase</keyword>
<dbReference type="Gene3D" id="3.40.50.720">
    <property type="entry name" value="NAD(P)-binding Rossmann-like Domain"/>
    <property type="match status" value="1"/>
</dbReference>
<dbReference type="Proteomes" id="UP000287336">
    <property type="component" value="Unassembled WGS sequence"/>
</dbReference>
<dbReference type="PANTHER" id="PTHR43401:SF2">
    <property type="entry name" value="L-THREONINE 3-DEHYDROGENASE"/>
    <property type="match status" value="1"/>
</dbReference>
<protein>
    <submittedName>
        <fullName evidence="6">Galactitol-1-phosphate 5-dehydrogenase</fullName>
    </submittedName>
</protein>
<accession>A0A433KHF3</accession>
<gene>
    <name evidence="6" type="ORF">ELY33_13885</name>
</gene>
<dbReference type="InterPro" id="IPR011032">
    <property type="entry name" value="GroES-like_sf"/>
</dbReference>
<dbReference type="PANTHER" id="PTHR43401">
    <property type="entry name" value="L-THREONINE 3-DEHYDROGENASE"/>
    <property type="match status" value="1"/>
</dbReference>
<dbReference type="OrthoDB" id="9773078at2"/>
<dbReference type="InterPro" id="IPR036291">
    <property type="entry name" value="NAD(P)-bd_dom_sf"/>
</dbReference>
<evidence type="ECO:0000313" key="7">
    <source>
        <dbReference type="Proteomes" id="UP000287336"/>
    </source>
</evidence>
<evidence type="ECO:0000256" key="4">
    <source>
        <dbReference type="SAM" id="MobiDB-lite"/>
    </source>
</evidence>
<evidence type="ECO:0000313" key="6">
    <source>
        <dbReference type="EMBL" id="RUR28285.1"/>
    </source>
</evidence>
<name>A0A433KHF3_9GAMM</name>
<evidence type="ECO:0000256" key="1">
    <source>
        <dbReference type="ARBA" id="ARBA00022723"/>
    </source>
</evidence>
<dbReference type="InterPro" id="IPR013154">
    <property type="entry name" value="ADH-like_N"/>
</dbReference>
<dbReference type="Gene3D" id="3.90.180.10">
    <property type="entry name" value="Medium-chain alcohol dehydrogenases, catalytic domain"/>
    <property type="match status" value="1"/>
</dbReference>
<evidence type="ECO:0000256" key="2">
    <source>
        <dbReference type="ARBA" id="ARBA00022833"/>
    </source>
</evidence>
<keyword evidence="7" id="KW-1185">Reference proteome</keyword>
<dbReference type="RefSeq" id="WP_126948506.1">
    <property type="nucleotide sequence ID" value="NZ_RZHG01000026.1"/>
</dbReference>